<dbReference type="AlphaFoldDB" id="A0A8J2KVC8"/>
<feature type="region of interest" description="Disordered" evidence="1">
    <location>
        <begin position="63"/>
        <end position="84"/>
    </location>
</feature>
<feature type="compositionally biased region" description="Acidic residues" evidence="1">
    <location>
        <begin position="65"/>
        <end position="84"/>
    </location>
</feature>
<organism evidence="2 3">
    <name type="scientific">Allacma fusca</name>
    <dbReference type="NCBI Taxonomy" id="39272"/>
    <lineage>
        <taxon>Eukaryota</taxon>
        <taxon>Metazoa</taxon>
        <taxon>Ecdysozoa</taxon>
        <taxon>Arthropoda</taxon>
        <taxon>Hexapoda</taxon>
        <taxon>Collembola</taxon>
        <taxon>Symphypleona</taxon>
        <taxon>Sminthuridae</taxon>
        <taxon>Allacma</taxon>
    </lineage>
</organism>
<keyword evidence="3" id="KW-1185">Reference proteome</keyword>
<proteinExistence type="predicted"/>
<reference evidence="2" key="1">
    <citation type="submission" date="2021-06" db="EMBL/GenBank/DDBJ databases">
        <authorList>
            <person name="Hodson N. C."/>
            <person name="Mongue J. A."/>
            <person name="Jaron S. K."/>
        </authorList>
    </citation>
    <scope>NUCLEOTIDE SEQUENCE</scope>
</reference>
<accession>A0A8J2KVC8</accession>
<dbReference type="EMBL" id="CAJVCH010511313">
    <property type="protein sequence ID" value="CAG7821450.1"/>
    <property type="molecule type" value="Genomic_DNA"/>
</dbReference>
<feature type="non-terminal residue" evidence="2">
    <location>
        <position position="1"/>
    </location>
</feature>
<protein>
    <submittedName>
        <fullName evidence="2">Uncharacterized protein</fullName>
    </submittedName>
</protein>
<evidence type="ECO:0000313" key="2">
    <source>
        <dbReference type="EMBL" id="CAG7821450.1"/>
    </source>
</evidence>
<comment type="caution">
    <text evidence="2">The sequence shown here is derived from an EMBL/GenBank/DDBJ whole genome shotgun (WGS) entry which is preliminary data.</text>
</comment>
<gene>
    <name evidence="2" type="ORF">AFUS01_LOCUS31787</name>
</gene>
<dbReference type="Proteomes" id="UP000708208">
    <property type="component" value="Unassembled WGS sequence"/>
</dbReference>
<evidence type="ECO:0000256" key="1">
    <source>
        <dbReference type="SAM" id="MobiDB-lite"/>
    </source>
</evidence>
<sequence>MADGKGAYHFKYFTQKKIKDTIIKSSILTWNWIWSMRIEANPRERKSVKKIWIRKSARRGIIDNDSTEDYQPEPEPSEEIEPLSEDQLKCEFCPKIFESKDLLEEH</sequence>
<evidence type="ECO:0000313" key="3">
    <source>
        <dbReference type="Proteomes" id="UP000708208"/>
    </source>
</evidence>
<name>A0A8J2KVC8_9HEXA</name>